<dbReference type="Proteomes" id="UP000219020">
    <property type="component" value="Unassembled WGS sequence"/>
</dbReference>
<keyword evidence="2" id="KW-1185">Reference proteome</keyword>
<gene>
    <name evidence="1" type="ORF">BTN49_3063</name>
</gene>
<evidence type="ECO:0000313" key="1">
    <source>
        <dbReference type="EMBL" id="PCS21523.1"/>
    </source>
</evidence>
<evidence type="ECO:0008006" key="3">
    <source>
        <dbReference type="Google" id="ProtNLM"/>
    </source>
</evidence>
<reference evidence="2" key="1">
    <citation type="submission" date="2017-04" db="EMBL/GenBank/DDBJ databases">
        <title>Genome evolution of the luminous symbionts of deep sea anglerfish.</title>
        <authorList>
            <person name="Hendry T.A."/>
        </authorList>
    </citation>
    <scope>NUCLEOTIDE SEQUENCE [LARGE SCALE GENOMIC DNA]</scope>
</reference>
<proteinExistence type="predicted"/>
<dbReference type="AlphaFoldDB" id="A0A2A5T035"/>
<evidence type="ECO:0000313" key="2">
    <source>
        <dbReference type="Proteomes" id="UP000219020"/>
    </source>
</evidence>
<dbReference type="EMBL" id="NBYY01000034">
    <property type="protein sequence ID" value="PCS21523.1"/>
    <property type="molecule type" value="Genomic_DNA"/>
</dbReference>
<name>A0A2A5T035_9GAMM</name>
<sequence>MGIETLKRNTPNLSTITYPDLIGYMRILKLMESALIPFCSYLTYQKAKPANITFVYFTKL</sequence>
<organism evidence="1 2">
    <name type="scientific">Candidatus Enterovibrio escicola</name>
    <dbReference type="NCBI Taxonomy" id="1927127"/>
    <lineage>
        <taxon>Bacteria</taxon>
        <taxon>Pseudomonadati</taxon>
        <taxon>Pseudomonadota</taxon>
        <taxon>Gammaproteobacteria</taxon>
        <taxon>Vibrionales</taxon>
        <taxon>Vibrionaceae</taxon>
        <taxon>Enterovibrio</taxon>
    </lineage>
</organism>
<comment type="caution">
    <text evidence="1">The sequence shown here is derived from an EMBL/GenBank/DDBJ whole genome shotgun (WGS) entry which is preliminary data.</text>
</comment>
<protein>
    <recommendedName>
        <fullName evidence="3">Mobile element protein</fullName>
    </recommendedName>
</protein>
<accession>A0A2A5T035</accession>